<dbReference type="InterPro" id="IPR015078">
    <property type="entry name" value="DP-EP"/>
</dbReference>
<gene>
    <name evidence="2" type="ORF">FBZ88_10591</name>
</gene>
<proteinExistence type="predicted"/>
<name>A0A560G3F2_9PROT</name>
<keyword evidence="3" id="KW-1185">Reference proteome</keyword>
<sequence length="138" mass="14733">MTTTVNPPPPITITITAIAPNAWTYEGPGVDPTTGHITLPNQGPTQIIYQLAEDLQDTYNLVFANLSPTHCITAQVTQITYGDSTITINDANDWGPGATGRRPFGFILVARLNNDTGTAILSPDPEVDNNPPIRPPVA</sequence>
<organism evidence="2 3">
    <name type="scientific">Nitrospirillum amazonense</name>
    <dbReference type="NCBI Taxonomy" id="28077"/>
    <lineage>
        <taxon>Bacteria</taxon>
        <taxon>Pseudomonadati</taxon>
        <taxon>Pseudomonadota</taxon>
        <taxon>Alphaproteobacteria</taxon>
        <taxon>Rhodospirillales</taxon>
        <taxon>Azospirillaceae</taxon>
        <taxon>Nitrospirillum</taxon>
    </lineage>
</organism>
<comment type="caution">
    <text evidence="2">The sequence shown here is derived from an EMBL/GenBank/DDBJ whole genome shotgun (WGS) entry which is preliminary data.</text>
</comment>
<protein>
    <submittedName>
        <fullName evidence="2">Uncharacterized protein DUF1888</fullName>
    </submittedName>
</protein>
<evidence type="ECO:0000313" key="3">
    <source>
        <dbReference type="Proteomes" id="UP000316545"/>
    </source>
</evidence>
<dbReference type="Proteomes" id="UP000316545">
    <property type="component" value="Unassembled WGS sequence"/>
</dbReference>
<dbReference type="RefSeq" id="WP_145616501.1">
    <property type="nucleotide sequence ID" value="NZ_JAYNFR010000018.1"/>
</dbReference>
<feature type="region of interest" description="Disordered" evidence="1">
    <location>
        <begin position="119"/>
        <end position="138"/>
    </location>
</feature>
<dbReference type="Pfam" id="PF08985">
    <property type="entry name" value="DP-EP"/>
    <property type="match status" value="1"/>
</dbReference>
<dbReference type="EMBL" id="VITO01000005">
    <property type="protein sequence ID" value="TWB28372.1"/>
    <property type="molecule type" value="Genomic_DNA"/>
</dbReference>
<reference evidence="2 3" key="1">
    <citation type="submission" date="2019-06" db="EMBL/GenBank/DDBJ databases">
        <title>Genomic Encyclopedia of Type Strains, Phase IV (KMG-V): Genome sequencing to study the core and pangenomes of soil and plant-associated prokaryotes.</title>
        <authorList>
            <person name="Whitman W."/>
        </authorList>
    </citation>
    <scope>NUCLEOTIDE SEQUENCE [LARGE SCALE GENOMIC DNA]</scope>
    <source>
        <strain evidence="2 3">BR 11865</strain>
    </source>
</reference>
<accession>A0A560G3F2</accession>
<evidence type="ECO:0000313" key="2">
    <source>
        <dbReference type="EMBL" id="TWB28372.1"/>
    </source>
</evidence>
<dbReference type="AlphaFoldDB" id="A0A560G3F2"/>
<evidence type="ECO:0000256" key="1">
    <source>
        <dbReference type="SAM" id="MobiDB-lite"/>
    </source>
</evidence>